<name>A0A518BI70_9BACT</name>
<dbReference type="SUPFAM" id="SSF48452">
    <property type="entry name" value="TPR-like"/>
    <property type="match status" value="1"/>
</dbReference>
<dbReference type="KEGG" id="pbap:Pla133_17420"/>
<dbReference type="Proteomes" id="UP000316921">
    <property type="component" value="Chromosome"/>
</dbReference>
<proteinExistence type="predicted"/>
<dbReference type="Gene3D" id="1.25.40.10">
    <property type="entry name" value="Tetratricopeptide repeat domain"/>
    <property type="match status" value="1"/>
</dbReference>
<dbReference type="InterPro" id="IPR011990">
    <property type="entry name" value="TPR-like_helical_dom_sf"/>
</dbReference>
<keyword evidence="1" id="KW-0732">Signal</keyword>
<dbReference type="AlphaFoldDB" id="A0A518BI70"/>
<keyword evidence="3" id="KW-1185">Reference proteome</keyword>
<protein>
    <recommendedName>
        <fullName evidence="4">Tetratricopeptide repeat protein</fullName>
    </recommendedName>
</protein>
<feature type="chain" id="PRO_5022224556" description="Tetratricopeptide repeat protein" evidence="1">
    <location>
        <begin position="32"/>
        <end position="403"/>
    </location>
</feature>
<organism evidence="2 3">
    <name type="scientific">Engelhardtia mirabilis</name>
    <dbReference type="NCBI Taxonomy" id="2528011"/>
    <lineage>
        <taxon>Bacteria</taxon>
        <taxon>Pseudomonadati</taxon>
        <taxon>Planctomycetota</taxon>
        <taxon>Planctomycetia</taxon>
        <taxon>Planctomycetia incertae sedis</taxon>
        <taxon>Engelhardtia</taxon>
    </lineage>
</organism>
<reference evidence="2 3" key="1">
    <citation type="submission" date="2019-02" db="EMBL/GenBank/DDBJ databases">
        <title>Deep-cultivation of Planctomycetes and their phenomic and genomic characterization uncovers novel biology.</title>
        <authorList>
            <person name="Wiegand S."/>
            <person name="Jogler M."/>
            <person name="Boedeker C."/>
            <person name="Pinto D."/>
            <person name="Vollmers J."/>
            <person name="Rivas-Marin E."/>
            <person name="Kohn T."/>
            <person name="Peeters S.H."/>
            <person name="Heuer A."/>
            <person name="Rast P."/>
            <person name="Oberbeckmann S."/>
            <person name="Bunk B."/>
            <person name="Jeske O."/>
            <person name="Meyerdierks A."/>
            <person name="Storesund J.E."/>
            <person name="Kallscheuer N."/>
            <person name="Luecker S."/>
            <person name="Lage O.M."/>
            <person name="Pohl T."/>
            <person name="Merkel B.J."/>
            <person name="Hornburger P."/>
            <person name="Mueller R.-W."/>
            <person name="Bruemmer F."/>
            <person name="Labrenz M."/>
            <person name="Spormann A.M."/>
            <person name="Op den Camp H."/>
            <person name="Overmann J."/>
            <person name="Amann R."/>
            <person name="Jetten M.S.M."/>
            <person name="Mascher T."/>
            <person name="Medema M.H."/>
            <person name="Devos D.P."/>
            <person name="Kaster A.-K."/>
            <person name="Ovreas L."/>
            <person name="Rohde M."/>
            <person name="Galperin M.Y."/>
            <person name="Jogler C."/>
        </authorList>
    </citation>
    <scope>NUCLEOTIDE SEQUENCE [LARGE SCALE GENOMIC DNA]</scope>
    <source>
        <strain evidence="2 3">Pla133</strain>
    </source>
</reference>
<dbReference type="RefSeq" id="WP_145064483.1">
    <property type="nucleotide sequence ID" value="NZ_CP036287.1"/>
</dbReference>
<accession>A0A518BI70</accession>
<feature type="signal peptide" evidence="1">
    <location>
        <begin position="1"/>
        <end position="31"/>
    </location>
</feature>
<evidence type="ECO:0000256" key="1">
    <source>
        <dbReference type="SAM" id="SignalP"/>
    </source>
</evidence>
<gene>
    <name evidence="2" type="ORF">Pla133_17420</name>
</gene>
<evidence type="ECO:0008006" key="4">
    <source>
        <dbReference type="Google" id="ProtNLM"/>
    </source>
</evidence>
<evidence type="ECO:0000313" key="3">
    <source>
        <dbReference type="Proteomes" id="UP000316921"/>
    </source>
</evidence>
<sequence length="403" mass="41900" precursor="true">MIIQRSTVSVALALTALTVGTTTYFATPASAASFSVASSASATSAQLSGRPDQVFVRERRNVRPVTGVVISADLSGVVIDVGDRERRFSPDEVVRVSLNQVPDSFKEGRARAESGDFENAAAAFAAAADDSDASPVVAAVARLRAAQSLLRLTATDPGRASDAVAAAQRFVSSHPNHRDLPEARLLLGRAQLLAGDASGAANNLEALFREAQGSTVPEGYDVLTCYRAGLLAADAAVAADDAARAETLFAALDSALPGVISDLEADDPRLPELQNLRGLAQLGEGVTLLARGRSTQARSFFQTRLEVAEGATETVRAATRLGLAQSLLALEQSRQAQIEFAGVSATVFGDRDLLADALLGLAEASLAAGSGGREQARACLEQIQRELGDTLAAPAAHTLLRDL</sequence>
<evidence type="ECO:0000313" key="2">
    <source>
        <dbReference type="EMBL" id="QDU66666.1"/>
    </source>
</evidence>
<dbReference type="EMBL" id="CP036287">
    <property type="protein sequence ID" value="QDU66666.1"/>
    <property type="molecule type" value="Genomic_DNA"/>
</dbReference>